<name>A0A0E9WA09_ANGAN</name>
<dbReference type="AlphaFoldDB" id="A0A0E9WA09"/>
<dbReference type="EMBL" id="GBXM01022279">
    <property type="protein sequence ID" value="JAH86298.1"/>
    <property type="molecule type" value="Transcribed_RNA"/>
</dbReference>
<organism evidence="1">
    <name type="scientific">Anguilla anguilla</name>
    <name type="common">European freshwater eel</name>
    <name type="synonym">Muraena anguilla</name>
    <dbReference type="NCBI Taxonomy" id="7936"/>
    <lineage>
        <taxon>Eukaryota</taxon>
        <taxon>Metazoa</taxon>
        <taxon>Chordata</taxon>
        <taxon>Craniata</taxon>
        <taxon>Vertebrata</taxon>
        <taxon>Euteleostomi</taxon>
        <taxon>Actinopterygii</taxon>
        <taxon>Neopterygii</taxon>
        <taxon>Teleostei</taxon>
        <taxon>Anguilliformes</taxon>
        <taxon>Anguillidae</taxon>
        <taxon>Anguilla</taxon>
    </lineage>
</organism>
<sequence>MYADSSIHAEIYSPTFHHPPTSLVCTCLSNLPQELWPEIYPHSCIESQVVISMIHQ</sequence>
<proteinExistence type="predicted"/>
<reference evidence="1" key="2">
    <citation type="journal article" date="2015" name="Fish Shellfish Immunol.">
        <title>Early steps in the European eel (Anguilla anguilla)-Vibrio vulnificus interaction in the gills: Role of the RtxA13 toxin.</title>
        <authorList>
            <person name="Callol A."/>
            <person name="Pajuelo D."/>
            <person name="Ebbesson L."/>
            <person name="Teles M."/>
            <person name="MacKenzie S."/>
            <person name="Amaro C."/>
        </authorList>
    </citation>
    <scope>NUCLEOTIDE SEQUENCE</scope>
</reference>
<reference evidence="1" key="1">
    <citation type="submission" date="2014-11" db="EMBL/GenBank/DDBJ databases">
        <authorList>
            <person name="Amaro Gonzalez C."/>
        </authorList>
    </citation>
    <scope>NUCLEOTIDE SEQUENCE</scope>
</reference>
<evidence type="ECO:0000313" key="1">
    <source>
        <dbReference type="EMBL" id="JAH86298.1"/>
    </source>
</evidence>
<protein>
    <submittedName>
        <fullName evidence="1">Uncharacterized protein</fullName>
    </submittedName>
</protein>
<accession>A0A0E9WA09</accession>